<dbReference type="AlphaFoldDB" id="A0A1H4HHP3"/>
<protein>
    <submittedName>
        <fullName evidence="1">Uncharacterized protein</fullName>
    </submittedName>
</protein>
<evidence type="ECO:0000313" key="1">
    <source>
        <dbReference type="EMBL" id="SEB21379.1"/>
    </source>
</evidence>
<organism evidence="1 2">
    <name type="scientific">Pedobacter hartonius</name>
    <dbReference type="NCBI Taxonomy" id="425514"/>
    <lineage>
        <taxon>Bacteria</taxon>
        <taxon>Pseudomonadati</taxon>
        <taxon>Bacteroidota</taxon>
        <taxon>Sphingobacteriia</taxon>
        <taxon>Sphingobacteriales</taxon>
        <taxon>Sphingobacteriaceae</taxon>
        <taxon>Pedobacter</taxon>
    </lineage>
</organism>
<sequence length="255" mass="30932">MGLEYFRLRDRFDFSKNTLDIGNYLQWSRKSFLKHFFLRIFAIDASRWPEFYNRHLTYYLDKNTDGKEEFFFKKLWSLIETRLKTLVEKDIYESKNHVRDQQEIEHLKSFTEFLTSIDKWNSNETEEAIKVRLLTENQGLQNQLIERDKEIKLFRSKETTDKINIHKDSYLILVDLFLKLQELKLDDDKELVFARTQAVWMKMINNYFTEDHKEIKIETLKRYFPADKNKPTMGKHSPVPADKRIFNIVPAKRRS</sequence>
<name>A0A1H4HHP3_9SPHI</name>
<gene>
    <name evidence="1" type="ORF">SAMN05443550_11931</name>
</gene>
<dbReference type="Proteomes" id="UP000198850">
    <property type="component" value="Unassembled WGS sequence"/>
</dbReference>
<evidence type="ECO:0000313" key="2">
    <source>
        <dbReference type="Proteomes" id="UP000198850"/>
    </source>
</evidence>
<dbReference type="OrthoDB" id="751263at2"/>
<accession>A0A1H4HHP3</accession>
<keyword evidence="2" id="KW-1185">Reference proteome</keyword>
<reference evidence="1 2" key="1">
    <citation type="submission" date="2016-10" db="EMBL/GenBank/DDBJ databases">
        <authorList>
            <person name="de Groot N.N."/>
        </authorList>
    </citation>
    <scope>NUCLEOTIDE SEQUENCE [LARGE SCALE GENOMIC DNA]</scope>
    <source>
        <strain evidence="1 2">DSM 19033</strain>
    </source>
</reference>
<dbReference type="EMBL" id="FNRA01000019">
    <property type="protein sequence ID" value="SEB21379.1"/>
    <property type="molecule type" value="Genomic_DNA"/>
</dbReference>
<dbReference type="STRING" id="425514.SAMN05443550_11931"/>
<proteinExistence type="predicted"/>